<keyword evidence="5" id="KW-0811">Translocation</keyword>
<evidence type="ECO:0000256" key="3">
    <source>
        <dbReference type="ARBA" id="ARBA00022816"/>
    </source>
</evidence>
<evidence type="ECO:0000256" key="7">
    <source>
        <dbReference type="ARBA" id="ARBA00023242"/>
    </source>
</evidence>
<keyword evidence="4" id="KW-0653">Protein transport</keyword>
<feature type="region of interest" description="Disordered" evidence="9">
    <location>
        <begin position="88"/>
        <end position="109"/>
    </location>
</feature>
<evidence type="ECO:0000256" key="1">
    <source>
        <dbReference type="ARBA" id="ARBA00004567"/>
    </source>
</evidence>
<evidence type="ECO:0000256" key="5">
    <source>
        <dbReference type="ARBA" id="ARBA00023010"/>
    </source>
</evidence>
<reference evidence="10 11" key="1">
    <citation type="submission" date="2018-05" db="EMBL/GenBank/DDBJ databases">
        <title>Genome sequencing and assembly of the regulated plant pathogen Lachnellula willkommii and related sister species for the development of diagnostic species identification markers.</title>
        <authorList>
            <person name="Giroux E."/>
            <person name="Bilodeau G."/>
        </authorList>
    </citation>
    <scope>NUCLEOTIDE SEQUENCE [LARGE SCALE GENOMIC DNA]</scope>
    <source>
        <strain evidence="10 11">CBS 185.66</strain>
    </source>
</reference>
<feature type="region of interest" description="Disordered" evidence="9">
    <location>
        <begin position="32"/>
        <end position="54"/>
    </location>
</feature>
<dbReference type="GO" id="GO:0000055">
    <property type="term" value="P:ribosomal large subunit export from nucleus"/>
    <property type="evidence" value="ECO:0007669"/>
    <property type="project" value="InterPro"/>
</dbReference>
<evidence type="ECO:0000256" key="4">
    <source>
        <dbReference type="ARBA" id="ARBA00022927"/>
    </source>
</evidence>
<gene>
    <name evidence="10" type="primary">NUP82</name>
    <name evidence="10" type="ORF">LHYA1_G003436</name>
</gene>
<keyword evidence="7" id="KW-0539">Nucleus</keyword>
<comment type="subcellular location">
    <subcellularLocation>
        <location evidence="1">Nucleus</location>
        <location evidence="1">Nuclear pore complex</location>
    </subcellularLocation>
</comment>
<keyword evidence="8" id="KW-0175">Coiled coil</keyword>
<feature type="coiled-coil region" evidence="8">
    <location>
        <begin position="738"/>
        <end position="772"/>
    </location>
</feature>
<dbReference type="GO" id="GO:0006606">
    <property type="term" value="P:protein import into nucleus"/>
    <property type="evidence" value="ECO:0007669"/>
    <property type="project" value="TreeGrafter"/>
</dbReference>
<dbReference type="OrthoDB" id="341482at2759"/>
<dbReference type="GO" id="GO:0005643">
    <property type="term" value="C:nuclear pore"/>
    <property type="evidence" value="ECO:0007669"/>
    <property type="project" value="UniProtKB-SubCell"/>
</dbReference>
<dbReference type="GO" id="GO:0017056">
    <property type="term" value="F:structural constituent of nuclear pore"/>
    <property type="evidence" value="ECO:0007669"/>
    <property type="project" value="InterPro"/>
</dbReference>
<accession>A0A8H8R6L4</accession>
<dbReference type="GO" id="GO:0000056">
    <property type="term" value="P:ribosomal small subunit export from nucleus"/>
    <property type="evidence" value="ECO:0007669"/>
    <property type="project" value="InterPro"/>
</dbReference>
<evidence type="ECO:0000256" key="8">
    <source>
        <dbReference type="SAM" id="Coils"/>
    </source>
</evidence>
<dbReference type="PANTHER" id="PTHR13257:SF0">
    <property type="entry name" value="NUCLEAR PORE COMPLEX PROTEIN NUP88"/>
    <property type="match status" value="1"/>
</dbReference>
<dbReference type="EMBL" id="QGMH01000030">
    <property type="protein sequence ID" value="TVY28485.1"/>
    <property type="molecule type" value="Genomic_DNA"/>
</dbReference>
<organism evidence="10 11">
    <name type="scientific">Lachnellula hyalina</name>
    <dbReference type="NCBI Taxonomy" id="1316788"/>
    <lineage>
        <taxon>Eukaryota</taxon>
        <taxon>Fungi</taxon>
        <taxon>Dikarya</taxon>
        <taxon>Ascomycota</taxon>
        <taxon>Pezizomycotina</taxon>
        <taxon>Leotiomycetes</taxon>
        <taxon>Helotiales</taxon>
        <taxon>Lachnaceae</taxon>
        <taxon>Lachnellula</taxon>
    </lineage>
</organism>
<dbReference type="Proteomes" id="UP000431533">
    <property type="component" value="Unassembled WGS sequence"/>
</dbReference>
<keyword evidence="3" id="KW-0509">mRNA transport</keyword>
<comment type="caution">
    <text evidence="10">The sequence shown here is derived from an EMBL/GenBank/DDBJ whole genome shotgun (WGS) entry which is preliminary data.</text>
</comment>
<dbReference type="AlphaFoldDB" id="A0A8H8R6L4"/>
<keyword evidence="6" id="KW-0906">Nuclear pore complex</keyword>
<dbReference type="PANTHER" id="PTHR13257">
    <property type="entry name" value="NUCLEOPORIN NUP84-RELATED"/>
    <property type="match status" value="1"/>
</dbReference>
<feature type="compositionally biased region" description="Basic residues" evidence="9">
    <location>
        <begin position="43"/>
        <end position="54"/>
    </location>
</feature>
<dbReference type="InterPro" id="IPR037700">
    <property type="entry name" value="NUP88/NUP82"/>
</dbReference>
<feature type="compositionally biased region" description="Polar residues" evidence="9">
    <location>
        <begin position="33"/>
        <end position="42"/>
    </location>
</feature>
<keyword evidence="11" id="KW-1185">Reference proteome</keyword>
<evidence type="ECO:0000313" key="10">
    <source>
        <dbReference type="EMBL" id="TVY28485.1"/>
    </source>
</evidence>
<dbReference type="GO" id="GO:0006406">
    <property type="term" value="P:mRNA export from nucleus"/>
    <property type="evidence" value="ECO:0007669"/>
    <property type="project" value="TreeGrafter"/>
</dbReference>
<proteinExistence type="predicted"/>
<dbReference type="GeneID" id="41983634"/>
<protein>
    <submittedName>
        <fullName evidence="10">Nucleoporin</fullName>
    </submittedName>
</protein>
<evidence type="ECO:0000256" key="9">
    <source>
        <dbReference type="SAM" id="MobiDB-lite"/>
    </source>
</evidence>
<sequence>MPQVISYTPAWLGKGTPGYDLFTGASRKPAGTCTASLNGSSTSKKKNAKPGPRRTIARRGTEIFTAVGKEIRWADLAYLKEAWIHEEETKNGTSKGKGREGSPSQYDEDHAQGYRTLKVSLAEDIRQLIISPHTNYLAILTTHTVHIAILPDSSHLTAFDTSPLKPKTYTLGPETHVTSQAAIVSALWHPLGVNGSCLVTVTEAAVVRVWELSLDDRWSFDKPTLSIDLKKLADGTSFDQDFEASKPGMNTGFSPDSFEMEVASACFAGRESGGWSPMTLWIAMREGDVYALCPLLPEKWSPPPTLIPALSVSIVAKVAAIEDDQDVPQGTRILTQQQLAWMSDLDNQEPAEVASPLGDRHSDVYARPTKPGKVPKLQGPFDFELAPEESEDELDNLLTDIYVIGPKLDVDELMFGEENDLEIDDPGNGLSLGVVCLLTSSGRLSISLDLDGVEAQWLPKPGSKVLKFTDDSDPPSLLTFQVLDTTRNGEVWEGNWPMFSSDFTSRYSFFVTDTSSVTYISLTPWVFTLENELRDSGVGAEFRIDLMVKAHNSFRGRIYTEQSKDRLSPLASSVAMRDPDLGYFILTATPYHPVAVIFESPDTGEIEEIGHQSYSPTYDSEPLQPIINPRPVYQPAHALEEQSALPSLLEKLRHSRYKRLLKEDIRLSPATLHVMTDAHKVLSEETLRIGTAAAELFRRCERLQIELQSQIKEVHKVAGRVDEITGDDRDDQPAADVNERVEARISKASKRQKELTERIEKLRRQATKATGRELTDKERGWAEEIVEVQSAVLGEGDTVDGFGTTKQPWVRFDEVKQLKDELLDQVEDLAAEDARPASRGVKVPSEIRKAKMAQITALLNRETALVEGARNRLDRLRSS</sequence>
<dbReference type="RefSeq" id="XP_031007273.1">
    <property type="nucleotide sequence ID" value="XM_031148407.1"/>
</dbReference>
<evidence type="ECO:0000256" key="2">
    <source>
        <dbReference type="ARBA" id="ARBA00022448"/>
    </source>
</evidence>
<evidence type="ECO:0000256" key="6">
    <source>
        <dbReference type="ARBA" id="ARBA00023132"/>
    </source>
</evidence>
<keyword evidence="2" id="KW-0813">Transport</keyword>
<evidence type="ECO:0000313" key="11">
    <source>
        <dbReference type="Proteomes" id="UP000431533"/>
    </source>
</evidence>
<name>A0A8H8R6L4_9HELO</name>